<dbReference type="InterPro" id="IPR035400">
    <property type="entry name" value="Urocanase_N"/>
</dbReference>
<evidence type="ECO:0000313" key="9">
    <source>
        <dbReference type="Proteomes" id="UP000326067"/>
    </source>
</evidence>
<evidence type="ECO:0000259" key="7">
    <source>
        <dbReference type="Pfam" id="PF17392"/>
    </source>
</evidence>
<evidence type="ECO:0000256" key="1">
    <source>
        <dbReference type="ARBA" id="ARBA00001911"/>
    </source>
</evidence>
<protein>
    <recommendedName>
        <fullName evidence="4">Urocanate hydratase</fullName>
        <ecNumber evidence="4">4.2.1.49</ecNumber>
    </recommendedName>
</protein>
<proteinExistence type="predicted"/>
<evidence type="ECO:0000313" key="8">
    <source>
        <dbReference type="EMBL" id="VVO62446.1"/>
    </source>
</evidence>
<keyword evidence="2" id="KW-0520">NAD</keyword>
<feature type="domain" description="Urocanase Rossmann-like" evidence="5">
    <location>
        <begin position="134"/>
        <end position="343"/>
    </location>
</feature>
<dbReference type="InterPro" id="IPR023637">
    <property type="entry name" value="Urocanase-like"/>
</dbReference>
<dbReference type="EMBL" id="CABVIC010000001">
    <property type="protein sequence ID" value="VVO62446.1"/>
    <property type="molecule type" value="Genomic_DNA"/>
</dbReference>
<gene>
    <name evidence="8" type="primary">hutU_1</name>
    <name evidence="8" type="ORF">PS847_00870</name>
</gene>
<evidence type="ECO:0000259" key="5">
    <source>
        <dbReference type="Pfam" id="PF01175"/>
    </source>
</evidence>
<evidence type="ECO:0000256" key="2">
    <source>
        <dbReference type="ARBA" id="ARBA00023027"/>
    </source>
</evidence>
<dbReference type="GO" id="GO:0016153">
    <property type="term" value="F:urocanate hydratase activity"/>
    <property type="evidence" value="ECO:0007669"/>
    <property type="project" value="UniProtKB-UniRule"/>
</dbReference>
<dbReference type="PANTHER" id="PTHR12216">
    <property type="entry name" value="UROCANATE HYDRATASE"/>
    <property type="match status" value="1"/>
</dbReference>
<dbReference type="Gene3D" id="3.40.1770.10">
    <property type="entry name" value="Urocanase superfamily"/>
    <property type="match status" value="1"/>
</dbReference>
<dbReference type="EC" id="4.2.1.49" evidence="4"/>
<comment type="cofactor">
    <cofactor evidence="1">
        <name>NAD(+)</name>
        <dbReference type="ChEBI" id="CHEBI:57540"/>
    </cofactor>
</comment>
<dbReference type="Gene3D" id="3.40.50.10730">
    <property type="entry name" value="Urocanase like domains"/>
    <property type="match status" value="1"/>
</dbReference>
<dbReference type="PIRSF" id="PIRSF001423">
    <property type="entry name" value="Urocanate_hydrat"/>
    <property type="match status" value="1"/>
</dbReference>
<accession>A0A5E7HGF8</accession>
<feature type="domain" description="Urocanase N-terminal" evidence="6">
    <location>
        <begin position="9"/>
        <end position="130"/>
    </location>
</feature>
<dbReference type="Proteomes" id="UP000326067">
    <property type="component" value="Unassembled WGS sequence"/>
</dbReference>
<dbReference type="InterPro" id="IPR035401">
    <property type="entry name" value="Urocanase_C"/>
</dbReference>
<evidence type="ECO:0000259" key="6">
    <source>
        <dbReference type="Pfam" id="PF17391"/>
    </source>
</evidence>
<dbReference type="GO" id="GO:0019557">
    <property type="term" value="P:L-histidine catabolic process to glutamate and formate"/>
    <property type="evidence" value="ECO:0007669"/>
    <property type="project" value="UniProtKB-UniPathway"/>
</dbReference>
<dbReference type="InterPro" id="IPR038364">
    <property type="entry name" value="Urocanase_central_sf"/>
</dbReference>
<dbReference type="PANTHER" id="PTHR12216:SF4">
    <property type="entry name" value="UROCANATE HYDRATASE"/>
    <property type="match status" value="1"/>
</dbReference>
<dbReference type="Pfam" id="PF01175">
    <property type="entry name" value="Urocanase"/>
    <property type="match status" value="1"/>
</dbReference>
<dbReference type="NCBIfam" id="TIGR01228">
    <property type="entry name" value="hutU"/>
    <property type="match status" value="1"/>
</dbReference>
<reference evidence="8 9" key="1">
    <citation type="submission" date="2019-09" db="EMBL/GenBank/DDBJ databases">
        <authorList>
            <person name="Chandra G."/>
            <person name="Truman W A."/>
        </authorList>
    </citation>
    <scope>NUCLEOTIDE SEQUENCE [LARGE SCALE GENOMIC DNA]</scope>
    <source>
        <strain evidence="8">PS847</strain>
    </source>
</reference>
<dbReference type="AlphaFoldDB" id="A0A5E7HGF8"/>
<dbReference type="InterPro" id="IPR036190">
    <property type="entry name" value="Urocanase_sf"/>
</dbReference>
<evidence type="ECO:0000256" key="3">
    <source>
        <dbReference type="ARBA" id="ARBA00023239"/>
    </source>
</evidence>
<keyword evidence="3 8" id="KW-0456">Lyase</keyword>
<sequence length="563" mass="61632">MTQQKPQQIKAARGSTLRCKGWKQETILRMLENNLENAEDASRLTVYGGIGKAARNWESYDAIVESLKMLENDETLAIQSGMPVAIFKTHRLAPRVVMANSNVIKADWPKFYDLSAQNLTAFASYTAGPWQYIGSQGVIEGTFETLALVADRHFGGELKGRVFFTAGLGGMGRSQPLAMTMHGGVSVTVEVRQKSIDERLANGYADIQAASLEEAIGMADSAQKEGRALSIVVLGNMVEALEQALNYGWKPDIVTEMCPCHDPFALIPAGLSLAEAAELLERDRDAYMAKSRESMKRIVKAMNRFKNEGAVVFEYGTFVRKEAVDAGMSREEAFAYPGCIAEYVRPLFFLGRGPFRWTCVSGEVSDQRRLDDLALKMFKDDPLVTRWISRCRDRLPVEGLPARICFLGFGQRRDFGLAVNALVRSGELKGPVAFSRDNLDTGSIANPAFETENMLDGSDAISDWPYLNALLNVSAMADLVAIQSNGTMGISAHTGVTMIADGSEEADLRLDACLTTDAGIGVVRHAQAGYPMAKLVAQGLGPLTDQEIQVPLWWSPQATLHRP</sequence>
<dbReference type="NCBIfam" id="NF003820">
    <property type="entry name" value="PRK05414.1"/>
    <property type="match status" value="1"/>
</dbReference>
<name>A0A5E7HGF8_PSEFL</name>
<dbReference type="Pfam" id="PF17391">
    <property type="entry name" value="Urocanase_N"/>
    <property type="match status" value="1"/>
</dbReference>
<dbReference type="RefSeq" id="WP_053479735.1">
    <property type="nucleotide sequence ID" value="NZ_CABVIC010000001.1"/>
</dbReference>
<dbReference type="Pfam" id="PF17392">
    <property type="entry name" value="Urocanase_C"/>
    <property type="match status" value="1"/>
</dbReference>
<evidence type="ECO:0000256" key="4">
    <source>
        <dbReference type="NCBIfam" id="TIGR01228"/>
    </source>
</evidence>
<dbReference type="SUPFAM" id="SSF111326">
    <property type="entry name" value="Urocanase"/>
    <property type="match status" value="1"/>
</dbReference>
<feature type="domain" description="Urocanase C-terminal" evidence="7">
    <location>
        <begin position="346"/>
        <end position="537"/>
    </location>
</feature>
<organism evidence="8 9">
    <name type="scientific">Pseudomonas fluorescens</name>
    <dbReference type="NCBI Taxonomy" id="294"/>
    <lineage>
        <taxon>Bacteria</taxon>
        <taxon>Pseudomonadati</taxon>
        <taxon>Pseudomonadota</taxon>
        <taxon>Gammaproteobacteria</taxon>
        <taxon>Pseudomonadales</taxon>
        <taxon>Pseudomonadaceae</taxon>
        <taxon>Pseudomonas</taxon>
    </lineage>
</organism>
<dbReference type="GO" id="GO:0019556">
    <property type="term" value="P:L-histidine catabolic process to glutamate and formamide"/>
    <property type="evidence" value="ECO:0007669"/>
    <property type="project" value="UniProtKB-UniPathway"/>
</dbReference>
<dbReference type="InterPro" id="IPR035085">
    <property type="entry name" value="Urocanase_Rossmann-like"/>
</dbReference>
<dbReference type="UniPathway" id="UPA00379">
    <property type="reaction ID" value="UER00550"/>
</dbReference>